<keyword evidence="1" id="KW-0677">Repeat</keyword>
<evidence type="ECO:0000259" key="5">
    <source>
        <dbReference type="Pfam" id="PF00931"/>
    </source>
</evidence>
<dbReference type="AlphaFoldDB" id="A0AA87Z960"/>
<dbReference type="Gene3D" id="1.10.8.430">
    <property type="entry name" value="Helical domain of apoptotic protease-activating factors"/>
    <property type="match status" value="1"/>
</dbReference>
<dbReference type="PANTHER" id="PTHR36766:SF63">
    <property type="entry name" value="NB-ARC DOMAIN-CONTAINING PROTEIN"/>
    <property type="match status" value="1"/>
</dbReference>
<dbReference type="Pfam" id="PF18052">
    <property type="entry name" value="Rx_N"/>
    <property type="match status" value="1"/>
</dbReference>
<dbReference type="GO" id="GO:0043531">
    <property type="term" value="F:ADP binding"/>
    <property type="evidence" value="ECO:0007669"/>
    <property type="project" value="InterPro"/>
</dbReference>
<feature type="non-terminal residue" evidence="7">
    <location>
        <position position="428"/>
    </location>
</feature>
<dbReference type="Gene3D" id="1.20.5.4130">
    <property type="match status" value="1"/>
</dbReference>
<dbReference type="GO" id="GO:0006952">
    <property type="term" value="P:defense response"/>
    <property type="evidence" value="ECO:0007669"/>
    <property type="project" value="UniProtKB-KW"/>
</dbReference>
<organism evidence="7 8">
    <name type="scientific">Ficus carica</name>
    <name type="common">Common fig</name>
    <dbReference type="NCBI Taxonomy" id="3494"/>
    <lineage>
        <taxon>Eukaryota</taxon>
        <taxon>Viridiplantae</taxon>
        <taxon>Streptophyta</taxon>
        <taxon>Embryophyta</taxon>
        <taxon>Tracheophyta</taxon>
        <taxon>Spermatophyta</taxon>
        <taxon>Magnoliopsida</taxon>
        <taxon>eudicotyledons</taxon>
        <taxon>Gunneridae</taxon>
        <taxon>Pentapetalae</taxon>
        <taxon>rosids</taxon>
        <taxon>fabids</taxon>
        <taxon>Rosales</taxon>
        <taxon>Moraceae</taxon>
        <taxon>Ficeae</taxon>
        <taxon>Ficus</taxon>
    </lineage>
</organism>
<reference evidence="7" key="1">
    <citation type="submission" date="2023-07" db="EMBL/GenBank/DDBJ databases">
        <title>draft genome sequence of fig (Ficus carica).</title>
        <authorList>
            <person name="Takahashi T."/>
            <person name="Nishimura K."/>
        </authorList>
    </citation>
    <scope>NUCLEOTIDE SEQUENCE</scope>
</reference>
<dbReference type="FunFam" id="3.40.50.300:FF:001091">
    <property type="entry name" value="Probable disease resistance protein At1g61300"/>
    <property type="match status" value="1"/>
</dbReference>
<dbReference type="PRINTS" id="PR00364">
    <property type="entry name" value="DISEASERSIST"/>
</dbReference>
<evidence type="ECO:0000256" key="4">
    <source>
        <dbReference type="ARBA" id="ARBA00022840"/>
    </source>
</evidence>
<dbReference type="Pfam" id="PF00931">
    <property type="entry name" value="NB-ARC"/>
    <property type="match status" value="1"/>
</dbReference>
<dbReference type="InterPro" id="IPR042197">
    <property type="entry name" value="Apaf_helical"/>
</dbReference>
<dbReference type="InterPro" id="IPR027417">
    <property type="entry name" value="P-loop_NTPase"/>
</dbReference>
<keyword evidence="4" id="KW-0067">ATP-binding</keyword>
<dbReference type="CDD" id="cd14798">
    <property type="entry name" value="RX-CC_like"/>
    <property type="match status" value="1"/>
</dbReference>
<feature type="domain" description="NB-ARC" evidence="5">
    <location>
        <begin position="186"/>
        <end position="352"/>
    </location>
</feature>
<dbReference type="Gene3D" id="3.40.50.300">
    <property type="entry name" value="P-loop containing nucleotide triphosphate hydrolases"/>
    <property type="match status" value="1"/>
</dbReference>
<evidence type="ECO:0000313" key="8">
    <source>
        <dbReference type="Proteomes" id="UP001187192"/>
    </source>
</evidence>
<sequence>MAETAVGLVVNKLIPLLTEEAHLLRGVHTEVEDIKCDLEFLLAFLKDADAGAEKEQVAISSHGVKVWVEKLRKEAFEVEDAIDEYTHLMAQQRRPHKHRFISFLRRNACLIIKLKSRHDIPSKIQEIKRRVRDMHDKSAAYGFNSTQARSATTENKTWYDPRTDSCFLQENEVVGIQSTRDKLIALVADESPQRSVIALLGMGGLGKTTLAHQVYVRVKGHFDCHAWIEVSRSYNKVELLQNLLRKFYQTREEPVPEGIDVMDQRTLTTKTREYLQGKSYCVVFDDVWNSTFWADIKNALPDQNEKLGRTIMTTRDVNVANFCKESALVHIHQLQPLPPDAAWELFRNRAFKYDFHGRCPPNLEKLSDEILQRCDGLPLAIVVIAGLLSTKEKNANEWGKFLTTLSSEMESNERLASIEKILSLSYND</sequence>
<feature type="domain" description="Disease resistance N-terminal" evidence="6">
    <location>
        <begin position="5"/>
        <end position="99"/>
    </location>
</feature>
<gene>
    <name evidence="7" type="ORF">TIFTF001_041187</name>
</gene>
<evidence type="ECO:0000256" key="2">
    <source>
        <dbReference type="ARBA" id="ARBA00022741"/>
    </source>
</evidence>
<comment type="caution">
    <text evidence="7">The sequence shown here is derived from an EMBL/GenBank/DDBJ whole genome shotgun (WGS) entry which is preliminary data.</text>
</comment>
<dbReference type="InterPro" id="IPR002182">
    <property type="entry name" value="NB-ARC"/>
</dbReference>
<name>A0AA87Z960_FICCA</name>
<dbReference type="SUPFAM" id="SSF52540">
    <property type="entry name" value="P-loop containing nucleoside triphosphate hydrolases"/>
    <property type="match status" value="1"/>
</dbReference>
<evidence type="ECO:0000256" key="1">
    <source>
        <dbReference type="ARBA" id="ARBA00022737"/>
    </source>
</evidence>
<evidence type="ECO:0000313" key="7">
    <source>
        <dbReference type="EMBL" id="GMN28549.1"/>
    </source>
</evidence>
<dbReference type="PANTHER" id="PTHR36766">
    <property type="entry name" value="PLANT BROAD-SPECTRUM MILDEW RESISTANCE PROTEIN RPW8"/>
    <property type="match status" value="1"/>
</dbReference>
<keyword evidence="2" id="KW-0547">Nucleotide-binding</keyword>
<keyword evidence="3" id="KW-0611">Plant defense</keyword>
<keyword evidence="8" id="KW-1185">Reference proteome</keyword>
<protein>
    <submittedName>
        <fullName evidence="7">Uncharacterized protein</fullName>
    </submittedName>
</protein>
<dbReference type="Proteomes" id="UP001187192">
    <property type="component" value="Unassembled WGS sequence"/>
</dbReference>
<evidence type="ECO:0000256" key="3">
    <source>
        <dbReference type="ARBA" id="ARBA00022821"/>
    </source>
</evidence>
<dbReference type="EMBL" id="BTGU01001740">
    <property type="protein sequence ID" value="GMN28549.1"/>
    <property type="molecule type" value="Genomic_DNA"/>
</dbReference>
<evidence type="ECO:0000259" key="6">
    <source>
        <dbReference type="Pfam" id="PF18052"/>
    </source>
</evidence>
<proteinExistence type="predicted"/>
<dbReference type="InterPro" id="IPR038005">
    <property type="entry name" value="RX-like_CC"/>
</dbReference>
<dbReference type="InterPro" id="IPR041118">
    <property type="entry name" value="Rx_N"/>
</dbReference>
<accession>A0AA87Z960</accession>
<dbReference type="GO" id="GO:0005524">
    <property type="term" value="F:ATP binding"/>
    <property type="evidence" value="ECO:0007669"/>
    <property type="project" value="UniProtKB-KW"/>
</dbReference>